<dbReference type="AlphaFoldDB" id="A0AAV4GNP3"/>
<reference evidence="2 3" key="1">
    <citation type="journal article" date="2021" name="Elife">
        <title>Chloroplast acquisition without the gene transfer in kleptoplastic sea slugs, Plakobranchus ocellatus.</title>
        <authorList>
            <person name="Maeda T."/>
            <person name="Takahashi S."/>
            <person name="Yoshida T."/>
            <person name="Shimamura S."/>
            <person name="Takaki Y."/>
            <person name="Nagai Y."/>
            <person name="Toyoda A."/>
            <person name="Suzuki Y."/>
            <person name="Arimoto A."/>
            <person name="Ishii H."/>
            <person name="Satoh N."/>
            <person name="Nishiyama T."/>
            <person name="Hasebe M."/>
            <person name="Maruyama T."/>
            <person name="Minagawa J."/>
            <person name="Obokata J."/>
            <person name="Shigenobu S."/>
        </authorList>
    </citation>
    <scope>NUCLEOTIDE SEQUENCE [LARGE SCALE GENOMIC DNA]</scope>
</reference>
<gene>
    <name evidence="2" type="ORF">ElyMa_006043000</name>
</gene>
<accession>A0AAV4GNP3</accession>
<evidence type="ECO:0000313" key="2">
    <source>
        <dbReference type="EMBL" id="GFR86015.1"/>
    </source>
</evidence>
<name>A0AAV4GNP3_9GAST</name>
<dbReference type="Proteomes" id="UP000762676">
    <property type="component" value="Unassembled WGS sequence"/>
</dbReference>
<keyword evidence="3" id="KW-1185">Reference proteome</keyword>
<feature type="region of interest" description="Disordered" evidence="1">
    <location>
        <begin position="54"/>
        <end position="83"/>
    </location>
</feature>
<feature type="non-terminal residue" evidence="2">
    <location>
        <position position="83"/>
    </location>
</feature>
<sequence>MVAGPRHAFLTGGVDQRAEDFTDNIGSPSLQSIILKRQPLSFFKDSQRELEVIEGHSSSLNEGYNLHDHPRTPHQDRQHHLSR</sequence>
<proteinExistence type="predicted"/>
<organism evidence="2 3">
    <name type="scientific">Elysia marginata</name>
    <dbReference type="NCBI Taxonomy" id="1093978"/>
    <lineage>
        <taxon>Eukaryota</taxon>
        <taxon>Metazoa</taxon>
        <taxon>Spiralia</taxon>
        <taxon>Lophotrochozoa</taxon>
        <taxon>Mollusca</taxon>
        <taxon>Gastropoda</taxon>
        <taxon>Heterobranchia</taxon>
        <taxon>Euthyneura</taxon>
        <taxon>Panpulmonata</taxon>
        <taxon>Sacoglossa</taxon>
        <taxon>Placobranchoidea</taxon>
        <taxon>Plakobranchidae</taxon>
        <taxon>Elysia</taxon>
    </lineage>
</organism>
<dbReference type="EMBL" id="BMAT01012101">
    <property type="protein sequence ID" value="GFR86015.1"/>
    <property type="molecule type" value="Genomic_DNA"/>
</dbReference>
<feature type="compositionally biased region" description="Basic and acidic residues" evidence="1">
    <location>
        <begin position="65"/>
        <end position="83"/>
    </location>
</feature>
<protein>
    <submittedName>
        <fullName evidence="2">Uncharacterized protein</fullName>
    </submittedName>
</protein>
<evidence type="ECO:0000256" key="1">
    <source>
        <dbReference type="SAM" id="MobiDB-lite"/>
    </source>
</evidence>
<comment type="caution">
    <text evidence="2">The sequence shown here is derived from an EMBL/GenBank/DDBJ whole genome shotgun (WGS) entry which is preliminary data.</text>
</comment>
<evidence type="ECO:0000313" key="3">
    <source>
        <dbReference type="Proteomes" id="UP000762676"/>
    </source>
</evidence>